<protein>
    <submittedName>
        <fullName evidence="8">Copper resistance D family protein</fullName>
    </submittedName>
</protein>
<feature type="transmembrane region" description="Helical" evidence="6">
    <location>
        <begin position="339"/>
        <end position="360"/>
    </location>
</feature>
<proteinExistence type="predicted"/>
<dbReference type="Pfam" id="PF05425">
    <property type="entry name" value="CopD"/>
    <property type="match status" value="1"/>
</dbReference>
<feature type="transmembrane region" description="Helical" evidence="6">
    <location>
        <begin position="253"/>
        <end position="272"/>
    </location>
</feature>
<keyword evidence="4 6" id="KW-1133">Transmembrane helix</keyword>
<evidence type="ECO:0000313" key="9">
    <source>
        <dbReference type="Proteomes" id="UP001596989"/>
    </source>
</evidence>
<dbReference type="InterPro" id="IPR008457">
    <property type="entry name" value="Cu-R_CopD_dom"/>
</dbReference>
<reference evidence="9" key="1">
    <citation type="journal article" date="2019" name="Int. J. Syst. Evol. Microbiol.">
        <title>The Global Catalogue of Microorganisms (GCM) 10K type strain sequencing project: providing services to taxonomists for standard genome sequencing and annotation.</title>
        <authorList>
            <consortium name="The Broad Institute Genomics Platform"/>
            <consortium name="The Broad Institute Genome Sequencing Center for Infectious Disease"/>
            <person name="Wu L."/>
            <person name="Ma J."/>
        </authorList>
    </citation>
    <scope>NUCLEOTIDE SEQUENCE [LARGE SCALE GENOMIC DNA]</scope>
    <source>
        <strain evidence="9">CCUG 59129</strain>
    </source>
</reference>
<keyword evidence="5 6" id="KW-0472">Membrane</keyword>
<feature type="transmembrane region" description="Helical" evidence="6">
    <location>
        <begin position="7"/>
        <end position="26"/>
    </location>
</feature>
<evidence type="ECO:0000256" key="1">
    <source>
        <dbReference type="ARBA" id="ARBA00004651"/>
    </source>
</evidence>
<keyword evidence="3 6" id="KW-0812">Transmembrane</keyword>
<feature type="transmembrane region" description="Helical" evidence="6">
    <location>
        <begin position="142"/>
        <end position="166"/>
    </location>
</feature>
<feature type="transmembrane region" description="Helical" evidence="6">
    <location>
        <begin position="38"/>
        <end position="64"/>
    </location>
</feature>
<dbReference type="RefSeq" id="WP_377569007.1">
    <property type="nucleotide sequence ID" value="NZ_JBHTJZ010000073.1"/>
</dbReference>
<evidence type="ECO:0000256" key="4">
    <source>
        <dbReference type="ARBA" id="ARBA00022989"/>
    </source>
</evidence>
<gene>
    <name evidence="8" type="ORF">ACFQ2I_23815</name>
</gene>
<keyword evidence="9" id="KW-1185">Reference proteome</keyword>
<evidence type="ECO:0000256" key="2">
    <source>
        <dbReference type="ARBA" id="ARBA00022475"/>
    </source>
</evidence>
<accession>A0ABW3HXT1</accession>
<organism evidence="8 9">
    <name type="scientific">Paenibacillus chungangensis</name>
    <dbReference type="NCBI Taxonomy" id="696535"/>
    <lineage>
        <taxon>Bacteria</taxon>
        <taxon>Bacillati</taxon>
        <taxon>Bacillota</taxon>
        <taxon>Bacilli</taxon>
        <taxon>Bacillales</taxon>
        <taxon>Paenibacillaceae</taxon>
        <taxon>Paenibacillus</taxon>
    </lineage>
</organism>
<dbReference type="EMBL" id="JBHTJZ010000073">
    <property type="protein sequence ID" value="MFD0962373.1"/>
    <property type="molecule type" value="Genomic_DNA"/>
</dbReference>
<feature type="transmembrane region" description="Helical" evidence="6">
    <location>
        <begin position="309"/>
        <end position="327"/>
    </location>
</feature>
<dbReference type="PANTHER" id="PTHR34820:SF4">
    <property type="entry name" value="INNER MEMBRANE PROTEIN YEBZ"/>
    <property type="match status" value="1"/>
</dbReference>
<feature type="transmembrane region" description="Helical" evidence="6">
    <location>
        <begin position="178"/>
        <end position="201"/>
    </location>
</feature>
<evidence type="ECO:0000259" key="7">
    <source>
        <dbReference type="Pfam" id="PF05425"/>
    </source>
</evidence>
<evidence type="ECO:0000313" key="8">
    <source>
        <dbReference type="EMBL" id="MFD0962373.1"/>
    </source>
</evidence>
<evidence type="ECO:0000256" key="3">
    <source>
        <dbReference type="ARBA" id="ARBA00022692"/>
    </source>
</evidence>
<dbReference type="InterPro" id="IPR032694">
    <property type="entry name" value="CopC/D"/>
</dbReference>
<comment type="subcellular location">
    <subcellularLocation>
        <location evidence="1">Cell membrane</location>
        <topology evidence="1">Multi-pass membrane protein</topology>
    </subcellularLocation>
</comment>
<dbReference type="PANTHER" id="PTHR34820">
    <property type="entry name" value="INNER MEMBRANE PROTEIN YEBZ"/>
    <property type="match status" value="1"/>
</dbReference>
<feature type="domain" description="Copper resistance protein D" evidence="7">
    <location>
        <begin position="174"/>
        <end position="269"/>
    </location>
</feature>
<sequence length="361" mass="40103">MAFISESLLYVSFAILAGAMLLRLVPEQHKPALVVPHWLLIGSATAIPVLSFVPIHLLNVSYATSFELTYWEMMKSLLLDVKAGTAWTWTLLSSIGLLFLLSVRSFRNDRHMPKVALFIVLLLIIWLGYASHASSLSSMKGLIVHTLHFLPVTLWLGTLFIVGMFARDSQNWEAWLRWFSPFAVGCAMLALIAGFTLMTFTTPQYLNGWMLPYGQAMLIKHLLIVPLLLLAYTNGFRYKSMLMRNPSFKPGRWLRAEAAVAALVLAATGYMGQQAPPHDVKVTLGTVPPSPLFTSLFKGSFGPDTTLQLHWSMESILMLIAAGLMAYGIRSAYRIDRPYIALASGLLSAVFGYFGLMFAMS</sequence>
<evidence type="ECO:0000256" key="6">
    <source>
        <dbReference type="SAM" id="Phobius"/>
    </source>
</evidence>
<dbReference type="Proteomes" id="UP001596989">
    <property type="component" value="Unassembled WGS sequence"/>
</dbReference>
<comment type="caution">
    <text evidence="8">The sequence shown here is derived from an EMBL/GenBank/DDBJ whole genome shotgun (WGS) entry which is preliminary data.</text>
</comment>
<feature type="transmembrane region" description="Helical" evidence="6">
    <location>
        <begin position="115"/>
        <end position="136"/>
    </location>
</feature>
<name>A0ABW3HXT1_9BACL</name>
<feature type="transmembrane region" description="Helical" evidence="6">
    <location>
        <begin position="84"/>
        <end position="103"/>
    </location>
</feature>
<keyword evidence="2" id="KW-1003">Cell membrane</keyword>
<evidence type="ECO:0000256" key="5">
    <source>
        <dbReference type="ARBA" id="ARBA00023136"/>
    </source>
</evidence>
<feature type="transmembrane region" description="Helical" evidence="6">
    <location>
        <begin position="213"/>
        <end position="232"/>
    </location>
</feature>